<protein>
    <submittedName>
        <fullName evidence="1">10264_t:CDS:1</fullName>
    </submittedName>
</protein>
<accession>A0A9N9GW98</accession>
<comment type="caution">
    <text evidence="1">The sequence shown here is derived from an EMBL/GenBank/DDBJ whole genome shotgun (WGS) entry which is preliminary data.</text>
</comment>
<dbReference type="EMBL" id="CAJVPS010007390">
    <property type="protein sequence ID" value="CAG8634323.1"/>
    <property type="molecule type" value="Genomic_DNA"/>
</dbReference>
<evidence type="ECO:0000313" key="2">
    <source>
        <dbReference type="Proteomes" id="UP000789508"/>
    </source>
</evidence>
<dbReference type="Proteomes" id="UP000789508">
    <property type="component" value="Unassembled WGS sequence"/>
</dbReference>
<organism evidence="1 2">
    <name type="scientific">Ambispora leptoticha</name>
    <dbReference type="NCBI Taxonomy" id="144679"/>
    <lineage>
        <taxon>Eukaryota</taxon>
        <taxon>Fungi</taxon>
        <taxon>Fungi incertae sedis</taxon>
        <taxon>Mucoromycota</taxon>
        <taxon>Glomeromycotina</taxon>
        <taxon>Glomeromycetes</taxon>
        <taxon>Archaeosporales</taxon>
        <taxon>Ambisporaceae</taxon>
        <taxon>Ambispora</taxon>
    </lineage>
</organism>
<name>A0A9N9GW98_9GLOM</name>
<proteinExistence type="predicted"/>
<evidence type="ECO:0000313" key="1">
    <source>
        <dbReference type="EMBL" id="CAG8634323.1"/>
    </source>
</evidence>
<keyword evidence="2" id="KW-1185">Reference proteome</keyword>
<feature type="non-terminal residue" evidence="1">
    <location>
        <position position="1"/>
    </location>
</feature>
<gene>
    <name evidence="1" type="ORF">ALEPTO_LOCUS9480</name>
</gene>
<dbReference type="AlphaFoldDB" id="A0A9N9GW98"/>
<sequence length="104" mass="11960">MEKLETNKKSTKRVKPYDKDLLYEQVKTVSKNVEDDVLAHCRLIEEPDYIGKSPAIRSSTEASSSSIYINIEKEEPTDNIHFPMLTMDPHHVWILKSGTSNIRV</sequence>
<reference evidence="1" key="1">
    <citation type="submission" date="2021-06" db="EMBL/GenBank/DDBJ databases">
        <authorList>
            <person name="Kallberg Y."/>
            <person name="Tangrot J."/>
            <person name="Rosling A."/>
        </authorList>
    </citation>
    <scope>NUCLEOTIDE SEQUENCE</scope>
    <source>
        <strain evidence="1">FL130A</strain>
    </source>
</reference>